<sequence length="50" mass="5912">MTKEYNRPDQLHISYVHSPIRYAWDLQHQYLNEAGLNKGIKGSFSKVYIT</sequence>
<reference evidence="1" key="1">
    <citation type="journal article" date="2013" name="Environ. Microbiol.">
        <title>Seasonally variable intestinal metagenomes of the red palm weevil (Rhynchophorus ferrugineus).</title>
        <authorList>
            <person name="Jia S."/>
            <person name="Zhang X."/>
            <person name="Zhang G."/>
            <person name="Yin A."/>
            <person name="Zhang S."/>
            <person name="Li F."/>
            <person name="Wang L."/>
            <person name="Zhao D."/>
            <person name="Yun Q."/>
            <person name="Tala"/>
            <person name="Wang J."/>
            <person name="Sun G."/>
            <person name="Baabdullah M."/>
            <person name="Yu X."/>
            <person name="Hu S."/>
            <person name="Al-Mssallem I.S."/>
            <person name="Yu J."/>
        </authorList>
    </citation>
    <scope>NUCLEOTIDE SEQUENCE</scope>
</reference>
<dbReference type="EMBL" id="KF127967">
    <property type="protein sequence ID" value="AIA95328.1"/>
    <property type="molecule type" value="Genomic_DNA"/>
</dbReference>
<proteinExistence type="predicted"/>
<accession>A0A060CF86</accession>
<dbReference type="AlphaFoldDB" id="A0A060CF86"/>
<organism evidence="1">
    <name type="scientific">uncultured Pseudomonas sp</name>
    <dbReference type="NCBI Taxonomy" id="114707"/>
    <lineage>
        <taxon>Bacteria</taxon>
        <taxon>Pseudomonadati</taxon>
        <taxon>Pseudomonadota</taxon>
        <taxon>Gammaproteobacteria</taxon>
        <taxon>Pseudomonadales</taxon>
        <taxon>Pseudomonadaceae</taxon>
        <taxon>Pseudomonas</taxon>
        <taxon>environmental samples</taxon>
    </lineage>
</organism>
<protein>
    <submittedName>
        <fullName evidence="1">CAZy families GT4 protein</fullName>
    </submittedName>
</protein>
<name>A0A060CF86_9PSED</name>
<evidence type="ECO:0000313" key="1">
    <source>
        <dbReference type="EMBL" id="AIA95328.1"/>
    </source>
</evidence>